<gene>
    <name evidence="3" type="ORF">ENP13_00815</name>
</gene>
<evidence type="ECO:0000259" key="1">
    <source>
        <dbReference type="Pfam" id="PF07171"/>
    </source>
</evidence>
<proteinExistence type="predicted"/>
<reference evidence="3" key="1">
    <citation type="journal article" date="2020" name="mSystems">
        <title>Genome- and Community-Level Interaction Insights into Carbon Utilization and Element Cycling Functions of Hydrothermarchaeota in Hydrothermal Sediment.</title>
        <authorList>
            <person name="Zhou Z."/>
            <person name="Liu Y."/>
            <person name="Xu W."/>
            <person name="Pan J."/>
            <person name="Luo Z.H."/>
            <person name="Li M."/>
        </authorList>
    </citation>
    <scope>NUCLEOTIDE SEQUENCE [LARGE SCALE GENOMIC DNA]</scope>
    <source>
        <strain evidence="3">SpSt-192</strain>
    </source>
</reference>
<protein>
    <submittedName>
        <fullName evidence="3">M81 family peptidase</fullName>
    </submittedName>
</protein>
<evidence type="ECO:0000313" key="3">
    <source>
        <dbReference type="EMBL" id="HEX69776.1"/>
    </source>
</evidence>
<dbReference type="InterPro" id="IPR010799">
    <property type="entry name" value="MlrC_C"/>
</dbReference>
<dbReference type="AlphaFoldDB" id="A0A7C3AL00"/>
<evidence type="ECO:0000259" key="2">
    <source>
        <dbReference type="Pfam" id="PF07364"/>
    </source>
</evidence>
<sequence>MGRAAMRVAIGGISHESSTFSVVPTTLDDFAQRALAEGPALIEQYAGTRTCPGGFIDAARDFDFTVVPTLVASAVPGGPVTAEATAELTRRLCEGLRWALDEGPLDGVLLALHGAMVSELDDDGERYILHRVREVVGPELPIVVTLDLHGNISQEMVDLVSAAVAYDEYPHTDTWQRGYEAGLLMARIVRGGVRPASALVKIPLLAGLQRQYTHAEPMLGIKHLARDLENESGILNVSYLPGFPWADIPITGFSVIVAAEGDRLQAQRAASRLAQEIWNRREQFVVQPVPVDEAVRRAMAAKEGPVVLADIGDNPGGGAPADGTVLLEALLRLGAKRAALAPIRDPEVVEAARAAGEGAVITVDLGGKTDDRHGRPLQVTARVVRLTEGRFTHTGPMSTGMTVDLGPTAVLELRGQRDGCVLVVVTTHRYQPTDLGIFRSQGIEPTAQQILAVKSSVHFRAAFGPIACEIIEVDTPGITNPRLDPAAYRKLPRPIYPFDRDLEWRIDL</sequence>
<dbReference type="InterPro" id="IPR009197">
    <property type="entry name" value="MlrC"/>
</dbReference>
<dbReference type="EMBL" id="DSID01000066">
    <property type="protein sequence ID" value="HEX69776.1"/>
    <property type="molecule type" value="Genomic_DNA"/>
</dbReference>
<feature type="domain" description="Microcystin LR degradation protein MlrC N-terminal" evidence="2">
    <location>
        <begin position="7"/>
        <end position="299"/>
    </location>
</feature>
<comment type="caution">
    <text evidence="3">The sequence shown here is derived from an EMBL/GenBank/DDBJ whole genome shotgun (WGS) entry which is preliminary data.</text>
</comment>
<dbReference type="PIRSF" id="PIRSF012702">
    <property type="entry name" value="UCP012702"/>
    <property type="match status" value="1"/>
</dbReference>
<accession>A0A7C3AL00</accession>
<organism evidence="3">
    <name type="scientific">Thermorudis sp</name>
    <dbReference type="NCBI Taxonomy" id="1969470"/>
    <lineage>
        <taxon>Bacteria</taxon>
        <taxon>Pseudomonadati</taxon>
        <taxon>Thermomicrobiota</taxon>
        <taxon>Thermomicrobia</taxon>
        <taxon>Thermomicrobia incertae sedis</taxon>
        <taxon>Thermorudis</taxon>
    </lineage>
</organism>
<dbReference type="Pfam" id="PF07364">
    <property type="entry name" value="DUF1485"/>
    <property type="match status" value="1"/>
</dbReference>
<name>A0A7C3AL00_9BACT</name>
<dbReference type="InterPro" id="IPR015995">
    <property type="entry name" value="MlrC_N"/>
</dbReference>
<dbReference type="Pfam" id="PF07171">
    <property type="entry name" value="MlrC_C"/>
    <property type="match status" value="1"/>
</dbReference>
<feature type="domain" description="Microcystin LR degradation protein MlrC C-terminal" evidence="1">
    <location>
        <begin position="308"/>
        <end position="489"/>
    </location>
</feature>